<name>A0A2W5QJT4_VARPD</name>
<evidence type="ECO:0000313" key="6">
    <source>
        <dbReference type="Proteomes" id="UP000249135"/>
    </source>
</evidence>
<evidence type="ECO:0000256" key="1">
    <source>
        <dbReference type="ARBA" id="ARBA00009275"/>
    </source>
</evidence>
<keyword evidence="2 4" id="KW-0479">Metal-binding</keyword>
<dbReference type="PROSITE" id="PS01137">
    <property type="entry name" value="TATD_1"/>
    <property type="match status" value="1"/>
</dbReference>
<keyword evidence="3" id="KW-0378">Hydrolase</keyword>
<feature type="binding site" evidence="4">
    <location>
        <position position="97"/>
    </location>
    <ligand>
        <name>a divalent metal cation</name>
        <dbReference type="ChEBI" id="CHEBI:60240"/>
        <label>1</label>
    </ligand>
</feature>
<dbReference type="AlphaFoldDB" id="A0A2W5QJT4"/>
<dbReference type="EMBL" id="QFPP01000016">
    <property type="protein sequence ID" value="PZQ77552.1"/>
    <property type="molecule type" value="Genomic_DNA"/>
</dbReference>
<dbReference type="GO" id="GO:0046872">
    <property type="term" value="F:metal ion binding"/>
    <property type="evidence" value="ECO:0007669"/>
    <property type="project" value="UniProtKB-KW"/>
</dbReference>
<dbReference type="InterPro" id="IPR001130">
    <property type="entry name" value="TatD-like"/>
</dbReference>
<feature type="binding site" evidence="4">
    <location>
        <position position="8"/>
    </location>
    <ligand>
        <name>a divalent metal cation</name>
        <dbReference type="ChEBI" id="CHEBI:60240"/>
        <label>1</label>
    </ligand>
</feature>
<dbReference type="PIRSF" id="PIRSF005902">
    <property type="entry name" value="DNase_TatD"/>
    <property type="match status" value="1"/>
</dbReference>
<dbReference type="Proteomes" id="UP000249135">
    <property type="component" value="Unassembled WGS sequence"/>
</dbReference>
<dbReference type="GO" id="GO:0016788">
    <property type="term" value="F:hydrolase activity, acting on ester bonds"/>
    <property type="evidence" value="ECO:0007669"/>
    <property type="project" value="InterPro"/>
</dbReference>
<evidence type="ECO:0000313" key="5">
    <source>
        <dbReference type="EMBL" id="PZQ77552.1"/>
    </source>
</evidence>
<reference evidence="5 6" key="1">
    <citation type="submission" date="2017-08" db="EMBL/GenBank/DDBJ databases">
        <title>Infants hospitalized years apart are colonized by the same room-sourced microbial strains.</title>
        <authorList>
            <person name="Brooks B."/>
            <person name="Olm M.R."/>
            <person name="Firek B.A."/>
            <person name="Baker R."/>
            <person name="Thomas B.C."/>
            <person name="Morowitz M.J."/>
            <person name="Banfield J.F."/>
        </authorList>
    </citation>
    <scope>NUCLEOTIDE SEQUENCE [LARGE SCALE GENOMIC DNA]</scope>
    <source>
        <strain evidence="5">S2_005_003_R2_41</strain>
    </source>
</reference>
<protein>
    <submittedName>
        <fullName evidence="5">DNAase</fullName>
    </submittedName>
</protein>
<dbReference type="CDD" id="cd01310">
    <property type="entry name" value="TatD_DNAse"/>
    <property type="match status" value="1"/>
</dbReference>
<dbReference type="Gene3D" id="3.20.20.140">
    <property type="entry name" value="Metal-dependent hydrolases"/>
    <property type="match status" value="1"/>
</dbReference>
<dbReference type="FunFam" id="3.20.20.140:FF:000005">
    <property type="entry name" value="TatD family hydrolase"/>
    <property type="match status" value="1"/>
</dbReference>
<evidence type="ECO:0000256" key="3">
    <source>
        <dbReference type="ARBA" id="ARBA00022801"/>
    </source>
</evidence>
<proteinExistence type="inferred from homology"/>
<evidence type="ECO:0000256" key="4">
    <source>
        <dbReference type="PIRSR" id="PIRSR005902-1"/>
    </source>
</evidence>
<accession>A0A2W5QJT4</accession>
<feature type="binding site" evidence="4">
    <location>
        <position position="133"/>
    </location>
    <ligand>
        <name>a divalent metal cation</name>
        <dbReference type="ChEBI" id="CHEBI:60240"/>
        <label>2</label>
    </ligand>
</feature>
<dbReference type="PANTHER" id="PTHR46124:SF2">
    <property type="entry name" value="D-AMINOACYL-TRNA DEACYLASE"/>
    <property type="match status" value="1"/>
</dbReference>
<dbReference type="InterPro" id="IPR032466">
    <property type="entry name" value="Metal_Hydrolase"/>
</dbReference>
<gene>
    <name evidence="5" type="ORF">DI563_03475</name>
</gene>
<feature type="binding site" evidence="4">
    <location>
        <position position="10"/>
    </location>
    <ligand>
        <name>a divalent metal cation</name>
        <dbReference type="ChEBI" id="CHEBI:60240"/>
        <label>1</label>
    </ligand>
</feature>
<dbReference type="InterPro" id="IPR018228">
    <property type="entry name" value="DNase_TatD-rel_CS"/>
</dbReference>
<organism evidence="5 6">
    <name type="scientific">Variovorax paradoxus</name>
    <dbReference type="NCBI Taxonomy" id="34073"/>
    <lineage>
        <taxon>Bacteria</taxon>
        <taxon>Pseudomonadati</taxon>
        <taxon>Pseudomonadota</taxon>
        <taxon>Betaproteobacteria</taxon>
        <taxon>Burkholderiales</taxon>
        <taxon>Comamonadaceae</taxon>
        <taxon>Variovorax</taxon>
    </lineage>
</organism>
<feature type="binding site" evidence="4">
    <location>
        <position position="209"/>
    </location>
    <ligand>
        <name>a divalent metal cation</name>
        <dbReference type="ChEBI" id="CHEBI:60240"/>
        <label>1</label>
    </ligand>
</feature>
<dbReference type="Pfam" id="PF01026">
    <property type="entry name" value="TatD_DNase"/>
    <property type="match status" value="1"/>
</dbReference>
<sequence>MAAFVDTHCHLDAPEFGAQTDMVHARTRAAGVALCVIPAVAAFNFDVVRALAHRQRDAYALGVHPLCTREAGDADLDRLEAELSGHAADPRLVAVGEIGLDHFVKDLDAEKQARIFHRQLELARAHDLPVLIHVRRSVDQVLKHLRQVGRGRPWRGIAHAFNGSEQQAQACIDLGLKLGFGGAVTFDRALQLRRLAQSVPLEAIVLETDAPDIPPHWLYRTQAERDAGQPQGRNEPSELPRIAAVVAQLRGMALPALAEATTRNACAAMPRLAGLLADAGPADRPANASGNAGPAAL</sequence>
<evidence type="ECO:0000256" key="2">
    <source>
        <dbReference type="ARBA" id="ARBA00022723"/>
    </source>
</evidence>
<comment type="caution">
    <text evidence="5">The sequence shown here is derived from an EMBL/GenBank/DDBJ whole genome shotgun (WGS) entry which is preliminary data.</text>
</comment>
<dbReference type="PANTHER" id="PTHR46124">
    <property type="entry name" value="D-AMINOACYL-TRNA DEACYLASE"/>
    <property type="match status" value="1"/>
</dbReference>
<dbReference type="PROSITE" id="PS01091">
    <property type="entry name" value="TATD_3"/>
    <property type="match status" value="1"/>
</dbReference>
<dbReference type="SUPFAM" id="SSF51556">
    <property type="entry name" value="Metallo-dependent hydrolases"/>
    <property type="match status" value="1"/>
</dbReference>
<feature type="binding site" evidence="4">
    <location>
        <position position="159"/>
    </location>
    <ligand>
        <name>a divalent metal cation</name>
        <dbReference type="ChEBI" id="CHEBI:60240"/>
        <label>2</label>
    </ligand>
</feature>
<comment type="similarity">
    <text evidence="1">Belongs to the metallo-dependent hydrolases superfamily. TatD-type hydrolase family.</text>
</comment>